<dbReference type="InterPro" id="IPR008906">
    <property type="entry name" value="HATC_C_dom"/>
</dbReference>
<name>A0A5C3NL76_9APHY</name>
<sequence length="69" mass="7528">LAHAARDVLAVPGLSIGVERLFSSCRHTLTDSQSSLTAESVSLTVITKEWLKRGWGDDIAYLSGISFRH</sequence>
<proteinExistence type="predicted"/>
<reference evidence="2 3" key="1">
    <citation type="journal article" date="2019" name="Nat. Ecol. Evol.">
        <title>Megaphylogeny resolves global patterns of mushroom evolution.</title>
        <authorList>
            <person name="Varga T."/>
            <person name="Krizsan K."/>
            <person name="Foldi C."/>
            <person name="Dima B."/>
            <person name="Sanchez-Garcia M."/>
            <person name="Sanchez-Ramirez S."/>
            <person name="Szollosi G.J."/>
            <person name="Szarkandi J.G."/>
            <person name="Papp V."/>
            <person name="Albert L."/>
            <person name="Andreopoulos W."/>
            <person name="Angelini C."/>
            <person name="Antonin V."/>
            <person name="Barry K.W."/>
            <person name="Bougher N.L."/>
            <person name="Buchanan P."/>
            <person name="Buyck B."/>
            <person name="Bense V."/>
            <person name="Catcheside P."/>
            <person name="Chovatia M."/>
            <person name="Cooper J."/>
            <person name="Damon W."/>
            <person name="Desjardin D."/>
            <person name="Finy P."/>
            <person name="Geml J."/>
            <person name="Haridas S."/>
            <person name="Hughes K."/>
            <person name="Justo A."/>
            <person name="Karasinski D."/>
            <person name="Kautmanova I."/>
            <person name="Kiss B."/>
            <person name="Kocsube S."/>
            <person name="Kotiranta H."/>
            <person name="LaButti K.M."/>
            <person name="Lechner B.E."/>
            <person name="Liimatainen K."/>
            <person name="Lipzen A."/>
            <person name="Lukacs Z."/>
            <person name="Mihaltcheva S."/>
            <person name="Morgado L.N."/>
            <person name="Niskanen T."/>
            <person name="Noordeloos M.E."/>
            <person name="Ohm R.A."/>
            <person name="Ortiz-Santana B."/>
            <person name="Ovrebo C."/>
            <person name="Racz N."/>
            <person name="Riley R."/>
            <person name="Savchenko A."/>
            <person name="Shiryaev A."/>
            <person name="Soop K."/>
            <person name="Spirin V."/>
            <person name="Szebenyi C."/>
            <person name="Tomsovsky M."/>
            <person name="Tulloss R.E."/>
            <person name="Uehling J."/>
            <person name="Grigoriev I.V."/>
            <person name="Vagvolgyi C."/>
            <person name="Papp T."/>
            <person name="Martin F.M."/>
            <person name="Miettinen O."/>
            <person name="Hibbett D.S."/>
            <person name="Nagy L.G."/>
        </authorList>
    </citation>
    <scope>NUCLEOTIDE SEQUENCE [LARGE SCALE GENOMIC DNA]</scope>
    <source>
        <strain evidence="2 3">HHB13444</strain>
    </source>
</reference>
<dbReference type="EMBL" id="ML212947">
    <property type="protein sequence ID" value="TFK77965.1"/>
    <property type="molecule type" value="Genomic_DNA"/>
</dbReference>
<dbReference type="AlphaFoldDB" id="A0A5C3NL76"/>
<organism evidence="2 3">
    <name type="scientific">Polyporus arcularius HHB13444</name>
    <dbReference type="NCBI Taxonomy" id="1314778"/>
    <lineage>
        <taxon>Eukaryota</taxon>
        <taxon>Fungi</taxon>
        <taxon>Dikarya</taxon>
        <taxon>Basidiomycota</taxon>
        <taxon>Agaricomycotina</taxon>
        <taxon>Agaricomycetes</taxon>
        <taxon>Polyporales</taxon>
        <taxon>Polyporaceae</taxon>
        <taxon>Polyporus</taxon>
    </lineage>
</organism>
<dbReference type="Pfam" id="PF05699">
    <property type="entry name" value="Dimer_Tnp_hAT"/>
    <property type="match status" value="1"/>
</dbReference>
<feature type="domain" description="HAT C-terminal dimerisation" evidence="1">
    <location>
        <begin position="1"/>
        <end position="51"/>
    </location>
</feature>
<feature type="non-terminal residue" evidence="2">
    <location>
        <position position="1"/>
    </location>
</feature>
<evidence type="ECO:0000259" key="1">
    <source>
        <dbReference type="Pfam" id="PF05699"/>
    </source>
</evidence>
<evidence type="ECO:0000313" key="2">
    <source>
        <dbReference type="EMBL" id="TFK77965.1"/>
    </source>
</evidence>
<dbReference type="InParanoid" id="A0A5C3NL76"/>
<gene>
    <name evidence="2" type="ORF">K466DRAFT_507915</name>
</gene>
<dbReference type="InterPro" id="IPR012337">
    <property type="entry name" value="RNaseH-like_sf"/>
</dbReference>
<accession>A0A5C3NL76</accession>
<dbReference type="GO" id="GO:0046983">
    <property type="term" value="F:protein dimerization activity"/>
    <property type="evidence" value="ECO:0007669"/>
    <property type="project" value="InterPro"/>
</dbReference>
<evidence type="ECO:0000313" key="3">
    <source>
        <dbReference type="Proteomes" id="UP000308197"/>
    </source>
</evidence>
<dbReference type="Proteomes" id="UP000308197">
    <property type="component" value="Unassembled WGS sequence"/>
</dbReference>
<keyword evidence="3" id="KW-1185">Reference proteome</keyword>
<dbReference type="SUPFAM" id="SSF53098">
    <property type="entry name" value="Ribonuclease H-like"/>
    <property type="match status" value="1"/>
</dbReference>
<protein>
    <recommendedName>
        <fullName evidence="1">HAT C-terminal dimerisation domain-containing protein</fullName>
    </recommendedName>
</protein>